<reference evidence="2" key="1">
    <citation type="journal article" date="2020" name="Fungal Divers.">
        <title>Resolving the Mortierellaceae phylogeny through synthesis of multi-gene phylogenetics and phylogenomics.</title>
        <authorList>
            <person name="Vandepol N."/>
            <person name="Liber J."/>
            <person name="Desiro A."/>
            <person name="Na H."/>
            <person name="Kennedy M."/>
            <person name="Barry K."/>
            <person name="Grigoriev I.V."/>
            <person name="Miller A.N."/>
            <person name="O'Donnell K."/>
            <person name="Stajich J.E."/>
            <person name="Bonito G."/>
        </authorList>
    </citation>
    <scope>NUCLEOTIDE SEQUENCE</scope>
    <source>
        <strain evidence="2">KOD1015</strain>
    </source>
</reference>
<evidence type="ECO:0000313" key="3">
    <source>
        <dbReference type="Proteomes" id="UP000780801"/>
    </source>
</evidence>
<sequence length="55" mass="5735">MRISTILPQLFLVALAVLVSSAQAGNGVCDTPAEKRCFKACQNDPGAPKPCTKAC</sequence>
<organism evidence="2 3">
    <name type="scientific">Lunasporangiospora selenospora</name>
    <dbReference type="NCBI Taxonomy" id="979761"/>
    <lineage>
        <taxon>Eukaryota</taxon>
        <taxon>Fungi</taxon>
        <taxon>Fungi incertae sedis</taxon>
        <taxon>Mucoromycota</taxon>
        <taxon>Mortierellomycotina</taxon>
        <taxon>Mortierellomycetes</taxon>
        <taxon>Mortierellales</taxon>
        <taxon>Mortierellaceae</taxon>
        <taxon>Lunasporangiospora</taxon>
    </lineage>
</organism>
<evidence type="ECO:0000313" key="2">
    <source>
        <dbReference type="EMBL" id="KAF9562313.1"/>
    </source>
</evidence>
<feature type="signal peptide" evidence="1">
    <location>
        <begin position="1"/>
        <end position="24"/>
    </location>
</feature>
<accession>A0A9P6FIZ3</accession>
<keyword evidence="3" id="KW-1185">Reference proteome</keyword>
<protein>
    <submittedName>
        <fullName evidence="2">Uncharacterized protein</fullName>
    </submittedName>
</protein>
<evidence type="ECO:0000256" key="1">
    <source>
        <dbReference type="SAM" id="SignalP"/>
    </source>
</evidence>
<feature type="non-terminal residue" evidence="2">
    <location>
        <position position="55"/>
    </location>
</feature>
<dbReference type="Proteomes" id="UP000780801">
    <property type="component" value="Unassembled WGS sequence"/>
</dbReference>
<dbReference type="OrthoDB" id="10386183at2759"/>
<name>A0A9P6FIZ3_9FUNG</name>
<gene>
    <name evidence="2" type="ORF">BGW38_008991</name>
</gene>
<dbReference type="EMBL" id="JAABOA010006403">
    <property type="protein sequence ID" value="KAF9562313.1"/>
    <property type="molecule type" value="Genomic_DNA"/>
</dbReference>
<feature type="chain" id="PRO_5040357343" evidence="1">
    <location>
        <begin position="25"/>
        <end position="55"/>
    </location>
</feature>
<proteinExistence type="predicted"/>
<keyword evidence="1" id="KW-0732">Signal</keyword>
<dbReference type="AlphaFoldDB" id="A0A9P6FIZ3"/>
<comment type="caution">
    <text evidence="2">The sequence shown here is derived from an EMBL/GenBank/DDBJ whole genome shotgun (WGS) entry which is preliminary data.</text>
</comment>